<feature type="compositionally biased region" description="Low complexity" evidence="6">
    <location>
        <begin position="360"/>
        <end position="374"/>
    </location>
</feature>
<keyword evidence="3" id="KW-0479">Metal-binding</keyword>
<feature type="region of interest" description="Disordered" evidence="6">
    <location>
        <begin position="184"/>
        <end position="245"/>
    </location>
</feature>
<feature type="region of interest" description="Disordered" evidence="6">
    <location>
        <begin position="422"/>
        <end position="449"/>
    </location>
</feature>
<dbReference type="GO" id="GO:0043161">
    <property type="term" value="P:proteasome-mediated ubiquitin-dependent protein catabolic process"/>
    <property type="evidence" value="ECO:0007669"/>
    <property type="project" value="TreeGrafter"/>
</dbReference>
<dbReference type="InterPro" id="IPR051350">
    <property type="entry name" value="WD_repeat-ST_regulator"/>
</dbReference>
<dbReference type="InterPro" id="IPR036322">
    <property type="entry name" value="WD40_repeat_dom_sf"/>
</dbReference>
<evidence type="ECO:0000256" key="5">
    <source>
        <dbReference type="SAM" id="Coils"/>
    </source>
</evidence>
<feature type="compositionally biased region" description="Polar residues" evidence="6">
    <location>
        <begin position="1421"/>
        <end position="1433"/>
    </location>
</feature>
<keyword evidence="10" id="KW-1185">Reference proteome</keyword>
<dbReference type="PROSITE" id="PS00678">
    <property type="entry name" value="WD_REPEATS_1"/>
    <property type="match status" value="1"/>
</dbReference>
<dbReference type="PROSITE" id="PS00036">
    <property type="entry name" value="BZIP_BASIC"/>
    <property type="match status" value="1"/>
</dbReference>
<dbReference type="SUPFAM" id="SSF57667">
    <property type="entry name" value="beta-beta-alpha zinc fingers"/>
    <property type="match status" value="1"/>
</dbReference>
<organism evidence="9 10">
    <name type="scientific">Malassezia vespertilionis</name>
    <dbReference type="NCBI Taxonomy" id="2020962"/>
    <lineage>
        <taxon>Eukaryota</taxon>
        <taxon>Fungi</taxon>
        <taxon>Dikarya</taxon>
        <taxon>Basidiomycota</taxon>
        <taxon>Ustilaginomycotina</taxon>
        <taxon>Malasseziomycetes</taxon>
        <taxon>Malasseziales</taxon>
        <taxon>Malasseziaceae</taxon>
        <taxon>Malassezia</taxon>
    </lineage>
</organism>
<dbReference type="InterPro" id="IPR006595">
    <property type="entry name" value="CTLH_C"/>
</dbReference>
<dbReference type="InterPro" id="IPR013087">
    <property type="entry name" value="Znf_C2H2_type"/>
</dbReference>
<feature type="repeat" description="WD" evidence="4">
    <location>
        <begin position="1066"/>
        <end position="1092"/>
    </location>
</feature>
<dbReference type="PROSITE" id="PS50157">
    <property type="entry name" value="ZINC_FINGER_C2H2_2"/>
    <property type="match status" value="1"/>
</dbReference>
<dbReference type="SMART" id="SM00320">
    <property type="entry name" value="WD40"/>
    <property type="match status" value="4"/>
</dbReference>
<dbReference type="PROSITE" id="PS50294">
    <property type="entry name" value="WD_REPEATS_REGION"/>
    <property type="match status" value="1"/>
</dbReference>
<evidence type="ECO:0000313" key="9">
    <source>
        <dbReference type="EMBL" id="PKI84758.1"/>
    </source>
</evidence>
<dbReference type="InterPro" id="IPR019775">
    <property type="entry name" value="WD40_repeat_CS"/>
</dbReference>
<dbReference type="InterPro" id="IPR015943">
    <property type="entry name" value="WD40/YVTN_repeat-like_dom_sf"/>
</dbReference>
<feature type="region of interest" description="Disordered" evidence="6">
    <location>
        <begin position="1397"/>
        <end position="1434"/>
    </location>
</feature>
<evidence type="ECO:0000256" key="1">
    <source>
        <dbReference type="ARBA" id="ARBA00022574"/>
    </source>
</evidence>
<evidence type="ECO:0008006" key="11">
    <source>
        <dbReference type="Google" id="ProtNLM"/>
    </source>
</evidence>
<feature type="domain" description="C2H2-type" evidence="7">
    <location>
        <begin position="125"/>
        <end position="152"/>
    </location>
</feature>
<dbReference type="GO" id="GO:0003700">
    <property type="term" value="F:DNA-binding transcription factor activity"/>
    <property type="evidence" value="ECO:0007669"/>
    <property type="project" value="InterPro"/>
</dbReference>
<name>A0A2N1JDY5_9BASI</name>
<sequence>MSDYVEQEAAPPAPPASYQASEESRPKKELYMHPAQNDDEVPPAKAAKHDELSYPGKDNAEQYSSIDFLGNVSGGPHAAAAEALATFSSSVGDTAHNAQLYVDMPQEQNDAPTSSATAIPQGPPFLCPTCNTSYSRLEYLRRHERRHADIRPFTCICGKSFSRSDVLARHKTKCRVALAGESEIPQSNQSARKAGQRGNAPRSSRTRGAARKQERGDVDLSVDPALSNAVDPSLEPPPPLEGGSTEADQVAYAYGGAPPTYAHHAQYSNEEYAHGKPGVHYPQGAVHANMQHRAHPGDAKMYAVQRGGASPYVSGPGAIHPELSSRAYSGSHTPTSTHGAASPNTTNRSASPYYGQTESAAHAAQPGAQPGTQASSSGNYPLNKEPARYSVAPGPLSSFSNTALNANMSPYLNTFSCARDIPHSSNPRSGTASGAPSSTPSHMKENRDNAFSPVCAAPSATGPFDRAELVRIMLQALQDMGLHETATKLQLETGVESEHALIAELRAAVLAGDWSNAENMIAKCSWDDSIEVGSAPADEWDDRDTYLYIRFLLHEQEYLELLEAGASTAALRLLRQRIVPLARQPGRVMLLSSLVLHTHPEDLYRRASWDGSRGHSRQRLLDKIQRMISPSAMLPSQRLVHLLEQATMHQRLEDLYYVTGVNAEHDRPSLLRDHERDTSHFPRHNMYTLQGHTDEVWILRFSHNGKWLATGGKDRVVIVWDIGNGFHAHTRLVERESIHSIDWSPDDTKLLVTADEEITVWDMTTKRGTTFVEHLHTASARWLPHTMAGTSRVRVQACGPFVSGGMDAAILFWNEGGKVVEKVDTTPFRITSLDVSTDGRCMVALGWCPPKAQKPARQGAHSVREVRNRGASLSSPLPLSFGRGAYGIRFYGEGRTRVTSFGLLALPSDVDDVAPVGQEEEETPLHFDVNPAPSSDRASVERREGDHACVYVFDLVQRKQIYTLYLPNMLTNVAISSEGRYALLSEHRGDILLLDLSTMRLHQHYHGHHARDFTLRAAFGGAAQGPGERFGPSFVASGSEDARIYLWHRATGQLLETGNQHPHGAVNDVAWHPHNAEMLASCGDDGTVRIWQTGNAGLSITRTLPNTMEALHPESRMGRYSDRDLRQDTDTANPESRAGRHSDHDTTQGTDVTMDDDDEAPSSLDGEEHENESMAQETLQFAGMSLSDFSQLPSRGSIDSTWVDSPPSMADSFLSLDFGSPSEVASVHDSGFCMSGSYPEPFSVDSKKQMLFSPLETDAVLPSKLASFAKPAPIPCRATMHGNSASYPCASTDFTLFPKEEETAMHSTVSRSSLDPGADSSLVFALLNTLNGSPASTDTAKAPLETAAPHDLSSPVLVDDATTALDMAEKRVVHASHNTRKRRNVEDLLPIDAPVQPRNYRTESATSRRIFANSEVGSPDPASSTSSLDSNQDMDARSLKRLSNTLAARRSRHRKAEELKRLNDHIAELQKEAAMWKQRCEIAEKERDRAKLCYTST</sequence>
<dbReference type="PROSITE" id="PS50896">
    <property type="entry name" value="LISH"/>
    <property type="match status" value="1"/>
</dbReference>
<feature type="region of interest" description="Disordered" evidence="6">
    <location>
        <begin position="1"/>
        <end position="59"/>
    </location>
</feature>
<keyword evidence="1 4" id="KW-0853">WD repeat</keyword>
<dbReference type="InterPro" id="IPR046347">
    <property type="entry name" value="bZIP_sf"/>
</dbReference>
<dbReference type="InterPro" id="IPR001680">
    <property type="entry name" value="WD40_rpt"/>
</dbReference>
<protein>
    <recommendedName>
        <fullName evidence="11">WD40 repeat-like protein</fullName>
    </recommendedName>
</protein>
<dbReference type="InterPro" id="IPR036236">
    <property type="entry name" value="Znf_C2H2_sf"/>
</dbReference>
<feature type="compositionally biased region" description="Basic and acidic residues" evidence="6">
    <location>
        <begin position="1111"/>
        <end position="1129"/>
    </location>
</feature>
<feature type="compositionally biased region" description="Polar residues" evidence="6">
    <location>
        <begin position="326"/>
        <end position="359"/>
    </location>
</feature>
<accession>A0A2N1JDY5</accession>
<evidence type="ECO:0000256" key="6">
    <source>
        <dbReference type="SAM" id="MobiDB-lite"/>
    </source>
</evidence>
<evidence type="ECO:0000256" key="2">
    <source>
        <dbReference type="ARBA" id="ARBA00022737"/>
    </source>
</evidence>
<feature type="coiled-coil region" evidence="5">
    <location>
        <begin position="1452"/>
        <end position="1486"/>
    </location>
</feature>
<keyword evidence="5" id="KW-0175">Coiled coil</keyword>
<dbReference type="Pfam" id="PF23627">
    <property type="entry name" value="LisH_WDR26"/>
    <property type="match status" value="1"/>
</dbReference>
<keyword evidence="2" id="KW-0677">Repeat</keyword>
<dbReference type="CDD" id="cd12193">
    <property type="entry name" value="bZIP_GCN4"/>
    <property type="match status" value="1"/>
</dbReference>
<feature type="repeat" description="WD" evidence="4">
    <location>
        <begin position="689"/>
        <end position="730"/>
    </location>
</feature>
<dbReference type="SMART" id="SM00667">
    <property type="entry name" value="LisH"/>
    <property type="match status" value="1"/>
</dbReference>
<evidence type="ECO:0000256" key="4">
    <source>
        <dbReference type="PROSITE-ProRule" id="PRU00221"/>
    </source>
</evidence>
<feature type="region of interest" description="Disordered" evidence="6">
    <location>
        <begin position="920"/>
        <end position="940"/>
    </location>
</feature>
<evidence type="ECO:0000256" key="3">
    <source>
        <dbReference type="PROSITE-ProRule" id="PRU00042"/>
    </source>
</evidence>
<dbReference type="InterPro" id="IPR006594">
    <property type="entry name" value="LisH"/>
</dbReference>
<evidence type="ECO:0000313" key="10">
    <source>
        <dbReference type="Proteomes" id="UP000232875"/>
    </source>
</evidence>
<dbReference type="PANTHER" id="PTHR22838:SF0">
    <property type="entry name" value="WD REPEAT-CONTAINING PROTEIN 26"/>
    <property type="match status" value="1"/>
</dbReference>
<dbReference type="Pfam" id="PF00400">
    <property type="entry name" value="WD40"/>
    <property type="match status" value="2"/>
</dbReference>
<dbReference type="Proteomes" id="UP000232875">
    <property type="component" value="Unassembled WGS sequence"/>
</dbReference>
<feature type="compositionally biased region" description="Basic and acidic residues" evidence="6">
    <location>
        <begin position="22"/>
        <end position="31"/>
    </location>
</feature>
<feature type="compositionally biased region" description="Acidic residues" evidence="6">
    <location>
        <begin position="1153"/>
        <end position="1170"/>
    </location>
</feature>
<reference evidence="9 10" key="1">
    <citation type="submission" date="2017-10" db="EMBL/GenBank/DDBJ databases">
        <title>A novel species of cold-tolerant Malassezia isolated from bats.</title>
        <authorList>
            <person name="Lorch J.M."/>
            <person name="Palmer J.M."/>
            <person name="Vanderwolf K.J."/>
            <person name="Schmidt K.Z."/>
            <person name="Verant M.L."/>
            <person name="Weller T.J."/>
            <person name="Blehert D.S."/>
        </authorList>
    </citation>
    <scope>NUCLEOTIDE SEQUENCE [LARGE SCALE GENOMIC DNA]</scope>
    <source>
        <strain evidence="9 10">NWHC:44797-103</strain>
    </source>
</reference>
<dbReference type="PROSITE" id="PS50897">
    <property type="entry name" value="CTLH"/>
    <property type="match status" value="1"/>
</dbReference>
<dbReference type="STRING" id="2020962.A0A2N1JDY5"/>
<feature type="region of interest" description="Disordered" evidence="6">
    <location>
        <begin position="313"/>
        <end position="386"/>
    </location>
</feature>
<feature type="region of interest" description="Disordered" evidence="6">
    <location>
        <begin position="1104"/>
        <end position="1175"/>
    </location>
</feature>
<dbReference type="InterPro" id="IPR004827">
    <property type="entry name" value="bZIP"/>
</dbReference>
<feature type="compositionally biased region" description="Basic and acidic residues" evidence="6">
    <location>
        <begin position="1137"/>
        <end position="1146"/>
    </location>
</feature>
<dbReference type="PROSITE" id="PS50082">
    <property type="entry name" value="WD_REPEATS_2"/>
    <property type="match status" value="2"/>
</dbReference>
<dbReference type="SUPFAM" id="SSF50978">
    <property type="entry name" value="WD40 repeat-like"/>
    <property type="match status" value="1"/>
</dbReference>
<dbReference type="PROSITE" id="PS00028">
    <property type="entry name" value="ZINC_FINGER_C2H2_1"/>
    <property type="match status" value="1"/>
</dbReference>
<dbReference type="Pfam" id="PF00096">
    <property type="entry name" value="zf-C2H2"/>
    <property type="match status" value="1"/>
</dbReference>
<evidence type="ECO:0000259" key="7">
    <source>
        <dbReference type="PROSITE" id="PS50157"/>
    </source>
</evidence>
<dbReference type="PANTHER" id="PTHR22838">
    <property type="entry name" value="WD REPEAT PROTEIN 26-RELATED"/>
    <property type="match status" value="1"/>
</dbReference>
<dbReference type="GO" id="GO:0034657">
    <property type="term" value="C:GID complex"/>
    <property type="evidence" value="ECO:0007669"/>
    <property type="project" value="TreeGrafter"/>
</dbReference>
<keyword evidence="3" id="KW-0863">Zinc-finger</keyword>
<dbReference type="EMBL" id="KZ454988">
    <property type="protein sequence ID" value="PKI84758.1"/>
    <property type="molecule type" value="Genomic_DNA"/>
</dbReference>
<dbReference type="GO" id="GO:0008270">
    <property type="term" value="F:zinc ion binding"/>
    <property type="evidence" value="ECO:0007669"/>
    <property type="project" value="UniProtKB-KW"/>
</dbReference>
<dbReference type="Gene3D" id="2.130.10.10">
    <property type="entry name" value="YVTN repeat-like/Quinoprotein amine dehydrogenase"/>
    <property type="match status" value="2"/>
</dbReference>
<dbReference type="OrthoDB" id="972532at2759"/>
<proteinExistence type="predicted"/>
<dbReference type="Gene3D" id="3.30.160.60">
    <property type="entry name" value="Classic Zinc Finger"/>
    <property type="match status" value="2"/>
</dbReference>
<gene>
    <name evidence="9" type="ORF">MVES_001335</name>
</gene>
<feature type="domain" description="CTLH" evidence="8">
    <location>
        <begin position="498"/>
        <end position="569"/>
    </location>
</feature>
<feature type="compositionally biased region" description="Polar residues" evidence="6">
    <location>
        <begin position="423"/>
        <end position="441"/>
    </location>
</feature>
<dbReference type="SUPFAM" id="SSF57959">
    <property type="entry name" value="Leucine zipper domain"/>
    <property type="match status" value="1"/>
</dbReference>
<keyword evidence="3" id="KW-0862">Zinc</keyword>
<evidence type="ECO:0000259" key="8">
    <source>
        <dbReference type="PROSITE" id="PS50897"/>
    </source>
</evidence>